<evidence type="ECO:0000259" key="1">
    <source>
        <dbReference type="PROSITE" id="PS50844"/>
    </source>
</evidence>
<dbReference type="InterPro" id="IPR006190">
    <property type="entry name" value="SAF_AFP_Neu5Ac"/>
</dbReference>
<dbReference type="EMBL" id="CP134853">
    <property type="protein sequence ID" value="WNL27657.1"/>
    <property type="molecule type" value="Genomic_DNA"/>
</dbReference>
<dbReference type="AlphaFoldDB" id="A0AA96R708"/>
<dbReference type="InterPro" id="IPR013785">
    <property type="entry name" value="Aldolase_TIM"/>
</dbReference>
<evidence type="ECO:0000313" key="2">
    <source>
        <dbReference type="EMBL" id="WNL27657.1"/>
    </source>
</evidence>
<protein>
    <submittedName>
        <fullName evidence="4">N-acetylneuraminate synthase family protein</fullName>
    </submittedName>
</protein>
<dbReference type="InterPro" id="IPR057736">
    <property type="entry name" value="SAF_PseI/NeuA/NeuB"/>
</dbReference>
<dbReference type="InterPro" id="IPR013974">
    <property type="entry name" value="SAF"/>
</dbReference>
<dbReference type="GO" id="GO:0047444">
    <property type="term" value="F:N-acylneuraminate-9-phosphate synthase activity"/>
    <property type="evidence" value="ECO:0007669"/>
    <property type="project" value="TreeGrafter"/>
</dbReference>
<dbReference type="Pfam" id="PF03102">
    <property type="entry name" value="NeuB"/>
    <property type="match status" value="1"/>
</dbReference>
<dbReference type="PANTHER" id="PTHR42966:SF1">
    <property type="entry name" value="SIALIC ACID SYNTHASE"/>
    <property type="match status" value="1"/>
</dbReference>
<sequence length="334" mass="37609">MRTYIIAEIGPNHNGNFEMAIELVEKLATIDIDAVKFQIADARKTFSLDAFKADYQKNNDNAEDVFEASKKRQLSQEEHKKLAQVCRNYDIDYLCTAFDLDNLIFLDKEINIPKFKIASGEIFSIDLLEYMSKQKKEIILSTGMATFEEIEKSYKILSANSNNITILHCVSSYPAKVEDINLLVMKSLQERFKTPVGYSDHTLGNDTAIAAVAMGATIVEKHVTLDKSLPGPDHKASATFEEFEQLVKSIRNVEVALGDGIKNFTQTELDIAKVARKSIVAKRKILRGEVILEDDICYRRPGTGILPLDKHLVVGKIAIQDIEENRVIKKEHLS</sequence>
<dbReference type="SUPFAM" id="SSF51569">
    <property type="entry name" value="Aldolase"/>
    <property type="match status" value="1"/>
</dbReference>
<dbReference type="InterPro" id="IPR036732">
    <property type="entry name" value="AFP_Neu5c_C_sf"/>
</dbReference>
<dbReference type="PANTHER" id="PTHR42966">
    <property type="entry name" value="N-ACETYLNEURAMINATE SYNTHASE"/>
    <property type="match status" value="1"/>
</dbReference>
<proteinExistence type="predicted"/>
<dbReference type="EMBL" id="CP135130">
    <property type="protein sequence ID" value="WNP37698.1"/>
    <property type="molecule type" value="Genomic_DNA"/>
</dbReference>
<name>A0AA96R708_9BACT</name>
<dbReference type="InterPro" id="IPR051690">
    <property type="entry name" value="PseI-like"/>
</dbReference>
<evidence type="ECO:0000313" key="4">
    <source>
        <dbReference type="EMBL" id="WNP37698.1"/>
    </source>
</evidence>
<dbReference type="InterPro" id="IPR013132">
    <property type="entry name" value="PseI/NeuA/B-like_N"/>
</dbReference>
<dbReference type="CDD" id="cd11615">
    <property type="entry name" value="SAF_NeuB_like"/>
    <property type="match status" value="1"/>
</dbReference>
<dbReference type="GO" id="GO:0016051">
    <property type="term" value="P:carbohydrate biosynthetic process"/>
    <property type="evidence" value="ECO:0007669"/>
    <property type="project" value="InterPro"/>
</dbReference>
<evidence type="ECO:0000313" key="3">
    <source>
        <dbReference type="EMBL" id="WNL31548.1"/>
    </source>
</evidence>
<accession>A0AA96R708</accession>
<dbReference type="Pfam" id="PF08666">
    <property type="entry name" value="SAF"/>
    <property type="match status" value="1"/>
</dbReference>
<dbReference type="Gene3D" id="3.20.20.70">
    <property type="entry name" value="Aldolase class I"/>
    <property type="match status" value="1"/>
</dbReference>
<organism evidence="4">
    <name type="scientific">Arcobacter sp. AZ-2023</name>
    <dbReference type="NCBI Taxonomy" id="3074453"/>
    <lineage>
        <taxon>Bacteria</taxon>
        <taxon>Pseudomonadati</taxon>
        <taxon>Campylobacterota</taxon>
        <taxon>Epsilonproteobacteria</taxon>
        <taxon>Campylobacterales</taxon>
        <taxon>Arcobacteraceae</taxon>
        <taxon>Arcobacter</taxon>
    </lineage>
</organism>
<dbReference type="SUPFAM" id="SSF51269">
    <property type="entry name" value="AFP III-like domain"/>
    <property type="match status" value="1"/>
</dbReference>
<dbReference type="EMBL" id="CP135131">
    <property type="protein sequence ID" value="WNP39790.1"/>
    <property type="molecule type" value="Genomic_DNA"/>
</dbReference>
<reference evidence="4" key="1">
    <citation type="submission" date="2023-09" db="EMBL/GenBank/DDBJ databases">
        <title>Arcobacter tbilisiensis sp. nov. isolated from chicken meat in Tbilisi, Georgia.</title>
        <authorList>
            <person name="Matthias R."/>
            <person name="Zautner A.E."/>
        </authorList>
    </citation>
    <scope>NUCLEOTIDE SEQUENCE</scope>
    <source>
        <strain evidence="4">LEO 101</strain>
        <strain evidence="2">LEO 49</strain>
        <strain evidence="5">LEO 50</strain>
        <strain evidence="3">LEO 53</strain>
    </source>
</reference>
<evidence type="ECO:0000313" key="5">
    <source>
        <dbReference type="EMBL" id="WNP39790.1"/>
    </source>
</evidence>
<dbReference type="EMBL" id="CP134855">
    <property type="protein sequence ID" value="WNL31548.1"/>
    <property type="molecule type" value="Genomic_DNA"/>
</dbReference>
<feature type="domain" description="AFP-like" evidence="1">
    <location>
        <begin position="278"/>
        <end position="334"/>
    </location>
</feature>
<dbReference type="PROSITE" id="PS50844">
    <property type="entry name" value="AFP_LIKE"/>
    <property type="match status" value="1"/>
</dbReference>
<dbReference type="Gene3D" id="3.90.1210.10">
    <property type="entry name" value="Antifreeze-like/N-acetylneuraminic acid synthase C-terminal domain"/>
    <property type="match status" value="1"/>
</dbReference>
<dbReference type="SMART" id="SM00858">
    <property type="entry name" value="SAF"/>
    <property type="match status" value="1"/>
</dbReference>
<gene>
    <name evidence="4" type="ORF">RJG58_08655</name>
    <name evidence="5" type="ORF">RMP69_08655</name>
    <name evidence="2" type="ORF">RMQ65_10260</name>
    <name evidence="3" type="ORF">RMQ67_08655</name>
</gene>